<name>W5LEK7_ASTMX</name>
<organism evidence="9 10">
    <name type="scientific">Astyanax mexicanus</name>
    <name type="common">Blind cave fish</name>
    <name type="synonym">Astyanax fasciatus mexicanus</name>
    <dbReference type="NCBI Taxonomy" id="7994"/>
    <lineage>
        <taxon>Eukaryota</taxon>
        <taxon>Metazoa</taxon>
        <taxon>Chordata</taxon>
        <taxon>Craniata</taxon>
        <taxon>Vertebrata</taxon>
        <taxon>Euteleostomi</taxon>
        <taxon>Actinopterygii</taxon>
        <taxon>Neopterygii</taxon>
        <taxon>Teleostei</taxon>
        <taxon>Ostariophysi</taxon>
        <taxon>Characiformes</taxon>
        <taxon>Characoidei</taxon>
        <taxon>Acestrorhamphidae</taxon>
        <taxon>Acestrorhamphinae</taxon>
        <taxon>Astyanax</taxon>
    </lineage>
</organism>
<feature type="transmembrane region" description="Helical" evidence="7">
    <location>
        <begin position="6"/>
        <end position="26"/>
    </location>
</feature>
<dbReference type="SUPFAM" id="SSF90188">
    <property type="entry name" value="Somatomedin B domain"/>
    <property type="match status" value="2"/>
</dbReference>
<dbReference type="InterPro" id="IPR017850">
    <property type="entry name" value="Alkaline_phosphatase_core_sf"/>
</dbReference>
<dbReference type="InterPro" id="IPR036024">
    <property type="entry name" value="Somatomedin_B-like_dom_sf"/>
</dbReference>
<evidence type="ECO:0000256" key="1">
    <source>
        <dbReference type="ARBA" id="ARBA00004613"/>
    </source>
</evidence>
<reference evidence="9" key="3">
    <citation type="submission" date="2025-08" db="UniProtKB">
        <authorList>
            <consortium name="Ensembl"/>
        </authorList>
    </citation>
    <scope>IDENTIFICATION</scope>
</reference>
<reference evidence="10" key="1">
    <citation type="submission" date="2013-03" db="EMBL/GenBank/DDBJ databases">
        <authorList>
            <person name="Jeffery W."/>
            <person name="Warren W."/>
            <person name="Wilson R.K."/>
        </authorList>
    </citation>
    <scope>NUCLEOTIDE SEQUENCE</scope>
    <source>
        <strain evidence="10">female</strain>
    </source>
</reference>
<feature type="transmembrane region" description="Helical" evidence="7">
    <location>
        <begin position="132"/>
        <end position="154"/>
    </location>
</feature>
<evidence type="ECO:0000313" key="10">
    <source>
        <dbReference type="Proteomes" id="UP000018467"/>
    </source>
</evidence>
<keyword evidence="2" id="KW-0964">Secreted</keyword>
<dbReference type="CDD" id="cd16018">
    <property type="entry name" value="Enpp"/>
    <property type="match status" value="1"/>
</dbReference>
<dbReference type="GO" id="GO:0009143">
    <property type="term" value="P:nucleoside triphosphate catabolic process"/>
    <property type="evidence" value="ECO:0007669"/>
    <property type="project" value="TreeGrafter"/>
</dbReference>
<feature type="domain" description="SMB" evidence="8">
    <location>
        <begin position="73"/>
        <end position="117"/>
    </location>
</feature>
<keyword evidence="4" id="KW-0378">Hydrolase</keyword>
<sequence length="814" mass="91660">FVQVVVLAVSIVTIILGLGLGLGLQLESSPVSCRDRCYEPYDFESPGCRCDEQCVANNNCCYDFKDICLQPTETWECTTLRCGEKRISSSNCHCSADCLSAGDCCTNYNIVCNGAKSWVEDSVQLQILYSTLLYFTLMYSTLLYCTLLYSNVLYSTVLYSNGMYSESHGLVDNNMYDPVFDATFGLSNPEKDNPRWYQGQPIWHTAMYQGLRAGTFFWPGSDVAINETFPNLYEKYDGDTGIIVAVVLMLVIYFYFDYRPDFLTLYLEEPDKSGHNYGPVSGGLVSAIQGVDKVMGHLMNGLKQLNLHECINIIVVADHGMAETSCDRTEALQDLVGDVSHLYVTQGPFGRIRAADKTYIKFKCVCVCVQCKKLDQKIKAYLKSHMPKRFHYANNRRIEDVNVLVTSRWLFERCGALTFCSGGNHGYDNDDYSMQAMFLGYGPKFQFQTEVEPFSNIELYNLMCDIMEITPAHNNGSHGSLNHMLRTPPFSPQHPQEQSLPGQCPLATLVPTDPLGCSCPDCGYVTQLRSVNTGTHWRTFAASEKKHLMFGRPRVLQSLSEYCLLHQEGFISAYSRNTHMPLWSSFTAGGSSDPLPGVTEDCLRPDVRIPEDQSPTCDQYTNAGNVTHAFLYPPSLNSTAEEQYDGLILSNVIPMYPEFKKIWQYFQDVLLVKYSSQYNGINVVTGPAFDYNYDGHFDTAEQIQEFVTGTGIPIPTHYFAVVASCLDANRPVTDCAGEFYTISFLLPHRPDNSESCMSNQAESTWVEDLIWFHQSRVMDVEWITGLSFFQDSGRPVPEVLRVKTRPTAAIQRRT</sequence>
<keyword evidence="3" id="KW-0479">Metal-binding</keyword>
<dbReference type="InterPro" id="IPR044925">
    <property type="entry name" value="His-Me_finger_sf"/>
</dbReference>
<dbReference type="Ensembl" id="ENSAMXT00000018269.2">
    <property type="protein sequence ID" value="ENSAMXP00000018269.2"/>
    <property type="gene ID" value="ENSAMXG00000017732.2"/>
</dbReference>
<keyword evidence="5" id="KW-1015">Disulfide bond</keyword>
<proteinExistence type="predicted"/>
<evidence type="ECO:0000256" key="6">
    <source>
        <dbReference type="ARBA" id="ARBA00023180"/>
    </source>
</evidence>
<keyword evidence="6" id="KW-0325">Glycoprotein</keyword>
<feature type="domain" description="SMB" evidence="8">
    <location>
        <begin position="29"/>
        <end position="72"/>
    </location>
</feature>
<dbReference type="InterPro" id="IPR001604">
    <property type="entry name" value="Endo_G_ENPP1-like_dom"/>
</dbReference>
<dbReference type="Gene3D" id="3.40.570.10">
    <property type="entry name" value="Extracellular Endonuclease, subunit A"/>
    <property type="match status" value="1"/>
</dbReference>
<evidence type="ECO:0000313" key="9">
    <source>
        <dbReference type="Ensembl" id="ENSAMXP00000018269.2"/>
    </source>
</evidence>
<dbReference type="GO" id="GO:0047429">
    <property type="term" value="F:nucleoside triphosphate diphosphatase activity"/>
    <property type="evidence" value="ECO:0007669"/>
    <property type="project" value="TreeGrafter"/>
</dbReference>
<keyword evidence="7" id="KW-0472">Membrane</keyword>
<dbReference type="GO" id="GO:0046872">
    <property type="term" value="F:metal ion binding"/>
    <property type="evidence" value="ECO:0007669"/>
    <property type="project" value="UniProtKB-KW"/>
</dbReference>
<comment type="subcellular location">
    <subcellularLocation>
        <location evidence="1">Secreted</location>
    </subcellularLocation>
</comment>
<accession>W5LEK7</accession>
<dbReference type="PROSITE" id="PS50958">
    <property type="entry name" value="SMB_2"/>
    <property type="match status" value="2"/>
</dbReference>
<dbReference type="PANTHER" id="PTHR10151:SF107">
    <property type="entry name" value="ECTONUCLEOTIDE PYROPHOSPHATASE_PHOSPHODIESTERASE FAMILY MEMBER 3"/>
    <property type="match status" value="1"/>
</dbReference>
<dbReference type="STRING" id="7994.ENSAMXP00000018269"/>
<dbReference type="GO" id="GO:0003676">
    <property type="term" value="F:nucleic acid binding"/>
    <property type="evidence" value="ECO:0007669"/>
    <property type="project" value="InterPro"/>
</dbReference>
<dbReference type="eggNOG" id="KOG2645">
    <property type="taxonomic scope" value="Eukaryota"/>
</dbReference>
<protein>
    <recommendedName>
        <fullName evidence="8">SMB domain-containing protein</fullName>
    </recommendedName>
</protein>
<keyword evidence="7" id="KW-1133">Transmembrane helix</keyword>
<dbReference type="Gene3D" id="3.40.720.10">
    <property type="entry name" value="Alkaline Phosphatase, subunit A"/>
    <property type="match status" value="1"/>
</dbReference>
<dbReference type="Pfam" id="PF01033">
    <property type="entry name" value="Somatomedin_B"/>
    <property type="match status" value="2"/>
</dbReference>
<reference evidence="9" key="4">
    <citation type="submission" date="2025-09" db="UniProtKB">
        <authorList>
            <consortium name="Ensembl"/>
        </authorList>
    </citation>
    <scope>IDENTIFICATION</scope>
</reference>
<evidence type="ECO:0000256" key="3">
    <source>
        <dbReference type="ARBA" id="ARBA00022723"/>
    </source>
</evidence>
<dbReference type="Gene3D" id="4.10.410.20">
    <property type="match status" value="2"/>
</dbReference>
<dbReference type="SUPFAM" id="SSF53649">
    <property type="entry name" value="Alkaline phosphatase-like"/>
    <property type="match status" value="1"/>
</dbReference>
<dbReference type="AlphaFoldDB" id="W5LEK7"/>
<dbReference type="Pfam" id="PF01223">
    <property type="entry name" value="Endonuclease_NS"/>
    <property type="match status" value="1"/>
</dbReference>
<dbReference type="FunFam" id="4.10.410.20:FF:000001">
    <property type="entry name" value="Ectonucleotide pyrophosphatase/phosphodiesterase family member 2"/>
    <property type="match status" value="1"/>
</dbReference>
<dbReference type="Pfam" id="PF01663">
    <property type="entry name" value="Phosphodiest"/>
    <property type="match status" value="1"/>
</dbReference>
<dbReference type="Proteomes" id="UP000018467">
    <property type="component" value="Unassembled WGS sequence"/>
</dbReference>
<dbReference type="InterPro" id="IPR002591">
    <property type="entry name" value="Phosphodiest/P_Trfase"/>
</dbReference>
<dbReference type="InParanoid" id="W5LEK7"/>
<dbReference type="PANTHER" id="PTHR10151">
    <property type="entry name" value="ECTONUCLEOTIDE PYROPHOSPHATASE/PHOSPHODIESTERASE"/>
    <property type="match status" value="1"/>
</dbReference>
<evidence type="ECO:0000256" key="2">
    <source>
        <dbReference type="ARBA" id="ARBA00022525"/>
    </source>
</evidence>
<keyword evidence="7" id="KW-0812">Transmembrane</keyword>
<dbReference type="SMART" id="SM00477">
    <property type="entry name" value="NUC"/>
    <property type="match status" value="1"/>
</dbReference>
<reference evidence="10" key="2">
    <citation type="journal article" date="2014" name="Nat. Commun.">
        <title>The cavefish genome reveals candidate genes for eye loss.</title>
        <authorList>
            <person name="McGaugh S.E."/>
            <person name="Gross J.B."/>
            <person name="Aken B."/>
            <person name="Blin M."/>
            <person name="Borowsky R."/>
            <person name="Chalopin D."/>
            <person name="Hinaux H."/>
            <person name="Jeffery W.R."/>
            <person name="Keene A."/>
            <person name="Ma L."/>
            <person name="Minx P."/>
            <person name="Murphy D."/>
            <person name="O'Quin K.E."/>
            <person name="Retaux S."/>
            <person name="Rohner N."/>
            <person name="Searle S.M."/>
            <person name="Stahl B.A."/>
            <person name="Tabin C."/>
            <person name="Volff J.N."/>
            <person name="Yoshizawa M."/>
            <person name="Warren W.C."/>
        </authorList>
    </citation>
    <scope>NUCLEOTIDE SEQUENCE [LARGE SCALE GENOMIC DNA]</scope>
    <source>
        <strain evidence="10">female</strain>
    </source>
</reference>
<dbReference type="InterPro" id="IPR020821">
    <property type="entry name" value="ENPP1-3/EXOG-like_nuc-like"/>
</dbReference>
<dbReference type="SUPFAM" id="SSF54060">
    <property type="entry name" value="His-Me finger endonucleases"/>
    <property type="match status" value="1"/>
</dbReference>
<evidence type="ECO:0000256" key="7">
    <source>
        <dbReference type="SAM" id="Phobius"/>
    </source>
</evidence>
<dbReference type="GeneTree" id="ENSGT00940000156034"/>
<dbReference type="HOGENOM" id="CLU_012256_0_1_1"/>
<dbReference type="InterPro" id="IPR044929">
    <property type="entry name" value="DNA/RNA_non-sp_Endonuclease_sf"/>
</dbReference>
<evidence type="ECO:0000256" key="5">
    <source>
        <dbReference type="ARBA" id="ARBA00023157"/>
    </source>
</evidence>
<dbReference type="SMART" id="SM00892">
    <property type="entry name" value="Endonuclease_NS"/>
    <property type="match status" value="1"/>
</dbReference>
<evidence type="ECO:0000256" key="4">
    <source>
        <dbReference type="ARBA" id="ARBA00022801"/>
    </source>
</evidence>
<dbReference type="Bgee" id="ENSAMXG00000017732">
    <property type="expression patterns" value="Expressed in intestine and 5 other cell types or tissues"/>
</dbReference>
<dbReference type="GO" id="GO:0005576">
    <property type="term" value="C:extracellular region"/>
    <property type="evidence" value="ECO:0007669"/>
    <property type="project" value="UniProtKB-SubCell"/>
</dbReference>
<dbReference type="SMART" id="SM00201">
    <property type="entry name" value="SO"/>
    <property type="match status" value="2"/>
</dbReference>
<evidence type="ECO:0000259" key="8">
    <source>
        <dbReference type="PROSITE" id="PS50958"/>
    </source>
</evidence>
<dbReference type="CDD" id="cd00091">
    <property type="entry name" value="NUC"/>
    <property type="match status" value="1"/>
</dbReference>
<feature type="transmembrane region" description="Helical" evidence="7">
    <location>
        <begin position="240"/>
        <end position="256"/>
    </location>
</feature>
<dbReference type="PROSITE" id="PS00524">
    <property type="entry name" value="SMB_1"/>
    <property type="match status" value="2"/>
</dbReference>
<keyword evidence="10" id="KW-1185">Reference proteome</keyword>
<dbReference type="InterPro" id="IPR001212">
    <property type="entry name" value="Somatomedin_B_dom"/>
</dbReference>